<feature type="compositionally biased region" description="Low complexity" evidence="1">
    <location>
        <begin position="150"/>
        <end position="165"/>
    </location>
</feature>
<reference evidence="2 3" key="1">
    <citation type="submission" date="2019-11" db="EMBL/GenBank/DDBJ databases">
        <title>Nocardia sp. nov. CT2-14 isolated from soil.</title>
        <authorList>
            <person name="Kanchanasin P."/>
            <person name="Tanasupawat S."/>
            <person name="Yuki M."/>
            <person name="Kudo T."/>
        </authorList>
    </citation>
    <scope>NUCLEOTIDE SEQUENCE [LARGE SCALE GENOMIC DNA]</scope>
    <source>
        <strain evidence="2 3">CT2-14</strain>
    </source>
</reference>
<gene>
    <name evidence="2" type="ORF">GLP40_30270</name>
</gene>
<organism evidence="2 3">
    <name type="scientific">Nocardia aurantiaca</name>
    <dbReference type="NCBI Taxonomy" id="2675850"/>
    <lineage>
        <taxon>Bacteria</taxon>
        <taxon>Bacillati</taxon>
        <taxon>Actinomycetota</taxon>
        <taxon>Actinomycetes</taxon>
        <taxon>Mycobacteriales</taxon>
        <taxon>Nocardiaceae</taxon>
        <taxon>Nocardia</taxon>
    </lineage>
</organism>
<dbReference type="AlphaFoldDB" id="A0A6I3L1Y2"/>
<comment type="caution">
    <text evidence="2">The sequence shown here is derived from an EMBL/GenBank/DDBJ whole genome shotgun (WGS) entry which is preliminary data.</text>
</comment>
<evidence type="ECO:0000256" key="1">
    <source>
        <dbReference type="SAM" id="MobiDB-lite"/>
    </source>
</evidence>
<feature type="region of interest" description="Disordered" evidence="1">
    <location>
        <begin position="144"/>
        <end position="231"/>
    </location>
</feature>
<sequence length="368" mass="38080">MEADFTTGPGDSRPARQPGYRLTHPDTPSPGASSNPVLTGIDLGGHAGPGHNGHEQAVQWSSAPVTLRSAPEPDALPRRFAPELPQRIADPEAVAARLAAEGEPFSARSTTDGESFAAAVATPEPFAAQPVANGSLYARSMSDSGAFTRPAADGDPFDAPAAADGETLAVRPATNGSPFAGRTGVTEDVASPAVEIAAPVARRYAPDPEPPARHESPARLDSPAPALDSPAPRLEAMETLAASLRDSAQDSRRESTAPVSAPSRRRAAPEPTEAQADSIPAETKAGAEFRTSDATIDLHHIMRLLVASHDLDVAAAAVESGEITVAELAETARRTRTAAVELVAAWYGGADHMRKFGEVLLQAAAETA</sequence>
<feature type="region of interest" description="Disordered" evidence="1">
    <location>
        <begin position="1"/>
        <end position="78"/>
    </location>
</feature>
<feature type="compositionally biased region" description="Gly residues" evidence="1">
    <location>
        <begin position="42"/>
        <end position="51"/>
    </location>
</feature>
<feature type="region of interest" description="Disordered" evidence="1">
    <location>
        <begin position="244"/>
        <end position="283"/>
    </location>
</feature>
<proteinExistence type="predicted"/>
<protein>
    <submittedName>
        <fullName evidence="2">Uncharacterized protein</fullName>
    </submittedName>
</protein>
<feature type="compositionally biased region" description="Low complexity" evidence="1">
    <location>
        <begin position="220"/>
        <end position="231"/>
    </location>
</feature>
<evidence type="ECO:0000313" key="2">
    <source>
        <dbReference type="EMBL" id="MTE17013.1"/>
    </source>
</evidence>
<accession>A0A6I3L1Y2</accession>
<feature type="compositionally biased region" description="Basic and acidic residues" evidence="1">
    <location>
        <begin position="204"/>
        <end position="218"/>
    </location>
</feature>
<dbReference type="EMBL" id="WMBB01000018">
    <property type="protein sequence ID" value="MTE17013.1"/>
    <property type="molecule type" value="Genomic_DNA"/>
</dbReference>
<dbReference type="RefSeq" id="WP_154791438.1">
    <property type="nucleotide sequence ID" value="NZ_WMBB01000018.1"/>
</dbReference>
<dbReference type="Proteomes" id="UP000432464">
    <property type="component" value="Unassembled WGS sequence"/>
</dbReference>
<evidence type="ECO:0000313" key="3">
    <source>
        <dbReference type="Proteomes" id="UP000432464"/>
    </source>
</evidence>
<name>A0A6I3L1Y2_9NOCA</name>
<keyword evidence="3" id="KW-1185">Reference proteome</keyword>